<keyword evidence="6" id="KW-0378">Hydrolase</keyword>
<dbReference type="GO" id="GO:0016485">
    <property type="term" value="P:protein processing"/>
    <property type="evidence" value="ECO:0007669"/>
    <property type="project" value="TreeGrafter"/>
</dbReference>
<keyword evidence="5" id="KW-0479">Metal-binding</keyword>
<dbReference type="InterPro" id="IPR018497">
    <property type="entry name" value="Peptidase_M13_C"/>
</dbReference>
<evidence type="ECO:0000256" key="3">
    <source>
        <dbReference type="ARBA" id="ARBA00007357"/>
    </source>
</evidence>
<feature type="domain" description="Peptidase M13 N-terminal" evidence="11">
    <location>
        <begin position="96"/>
        <end position="499"/>
    </location>
</feature>
<dbReference type="Gene3D" id="1.10.1380.10">
    <property type="entry name" value="Neutral endopeptidase , domain2"/>
    <property type="match status" value="1"/>
</dbReference>
<dbReference type="SUPFAM" id="SSF55486">
    <property type="entry name" value="Metalloproteases ('zincins'), catalytic domain"/>
    <property type="match status" value="1"/>
</dbReference>
<evidence type="ECO:0000256" key="4">
    <source>
        <dbReference type="ARBA" id="ARBA00022670"/>
    </source>
</evidence>
<comment type="subcellular location">
    <subcellularLocation>
        <location evidence="2">Cell membrane</location>
        <topology evidence="2">Single-pass type II membrane protein</topology>
    </subcellularLocation>
</comment>
<dbReference type="Gene3D" id="3.40.390.10">
    <property type="entry name" value="Collagenase (Catalytic Domain)"/>
    <property type="match status" value="1"/>
</dbReference>
<evidence type="ECO:0000256" key="9">
    <source>
        <dbReference type="SAM" id="SignalP"/>
    </source>
</evidence>
<name>A0AAU9EY58_DROMD</name>
<dbReference type="InterPro" id="IPR024079">
    <property type="entry name" value="MetalloPept_cat_dom_sf"/>
</dbReference>
<evidence type="ECO:0000259" key="11">
    <source>
        <dbReference type="Pfam" id="PF05649"/>
    </source>
</evidence>
<dbReference type="EMBL" id="AP029263">
    <property type="protein sequence ID" value="BFF91465.1"/>
    <property type="molecule type" value="Genomic_DNA"/>
</dbReference>
<dbReference type="GO" id="GO:0004222">
    <property type="term" value="F:metalloendopeptidase activity"/>
    <property type="evidence" value="ECO:0007669"/>
    <property type="project" value="InterPro"/>
</dbReference>
<organism evidence="12 13">
    <name type="scientific">Drosophila madeirensis</name>
    <name type="common">Fruit fly</name>
    <dbReference type="NCBI Taxonomy" id="30013"/>
    <lineage>
        <taxon>Eukaryota</taxon>
        <taxon>Metazoa</taxon>
        <taxon>Ecdysozoa</taxon>
        <taxon>Arthropoda</taxon>
        <taxon>Hexapoda</taxon>
        <taxon>Insecta</taxon>
        <taxon>Pterygota</taxon>
        <taxon>Neoptera</taxon>
        <taxon>Endopterygota</taxon>
        <taxon>Diptera</taxon>
        <taxon>Brachycera</taxon>
        <taxon>Muscomorpha</taxon>
        <taxon>Ephydroidea</taxon>
        <taxon>Drosophilidae</taxon>
        <taxon>Drosophila</taxon>
        <taxon>Sophophora</taxon>
    </lineage>
</organism>
<comment type="similarity">
    <text evidence="3">Belongs to the peptidase M13 family.</text>
</comment>
<keyword evidence="8" id="KW-0482">Metalloprotease</keyword>
<accession>A0AAU9EY58</accession>
<feature type="signal peptide" evidence="9">
    <location>
        <begin position="1"/>
        <end position="31"/>
    </location>
</feature>
<gene>
    <name evidence="12" type="ORF">DMAD_09740</name>
</gene>
<evidence type="ECO:0000256" key="2">
    <source>
        <dbReference type="ARBA" id="ARBA00004401"/>
    </source>
</evidence>
<feature type="domain" description="Peptidase M13 C-terminal" evidence="10">
    <location>
        <begin position="571"/>
        <end position="770"/>
    </location>
</feature>
<dbReference type="InterPro" id="IPR042089">
    <property type="entry name" value="Peptidase_M13_dom_2"/>
</dbReference>
<keyword evidence="13" id="KW-1185">Reference proteome</keyword>
<evidence type="ECO:0000259" key="10">
    <source>
        <dbReference type="Pfam" id="PF01431"/>
    </source>
</evidence>
<reference evidence="12 13" key="1">
    <citation type="submission" date="2024-02" db="EMBL/GenBank/DDBJ databases">
        <title>A chromosome-level genome assembly of Drosophila madeirensis, a fruit fly species endemic to Madeira island.</title>
        <authorList>
            <person name="Tomihara K."/>
            <person name="Llopart A."/>
            <person name="Yamamoto D."/>
        </authorList>
    </citation>
    <scope>NUCLEOTIDE SEQUENCE [LARGE SCALE GENOMIC DNA]</scope>
    <source>
        <strain evidence="12 13">RF1</strain>
    </source>
</reference>
<comment type="cofactor">
    <cofactor evidence="1">
        <name>Zn(2+)</name>
        <dbReference type="ChEBI" id="CHEBI:29105"/>
    </cofactor>
</comment>
<evidence type="ECO:0000256" key="5">
    <source>
        <dbReference type="ARBA" id="ARBA00022723"/>
    </source>
</evidence>
<sequence length="773" mass="89212">MLSRLFNAKMKATRDALRDLLLLLLLIHADGVQRHNGMNRMPQQQSAMYGGSQQQQQQHQQMQMQIPPHPDSREEFKVRQLMGLEMQKYMNLSADPCVDFFEFACGHWGGYHKRQQRQGAAGAPLSTAQQVVEAKIVDQLQQLLTAPLPPQHHPNQFSGATTTNVRKVRSFYDSCVAVEANAGERRRFLMKILKDNGGLRNVPNTNWQHNRHWLQTLAELRRNYGLDILLGLEIDLNLQQMGGNSIYLGEPRLTIIPEEHCNAAATKGAHVRDQVYEQIQQQVADNLRDWLGMETGESARIAGDIIRFEFELCKHMREQQVQEDPALALANTNAYGARSRIGQDRLHRQKASGITLTDLTTEMGGFFDFKLYVEVILESLYTSNVYLRSPEYIKHLVRTARANNRYTIAGYIMYVALNELNQPPEEHPSRRARQCVQVMQRLFPQVLGEMYQRQVQRDDAKDDLQQVFSDLVKAFEQQLRVEWLDENDRRAARLRLAQYHTLLPDYQNLDLAELQFQKSDDYWHKLEVALRFRARQQLNSLRGNEFGQDADGLVDGFEVRAALVARQQAVLVGWGLLQAPYYNYHYPRALKYALLGQRLASALVQAFDDEGWNRHPQATSPWNELTMSGYRNVTECQRAQYSNYLYDQPAEFHNATRLREIMADSSGLNVAFNAYLAWLEQQDNKPRPVLYKETLPELNFTNTQLFFLYFAQTRCWARSNPEALPFLDSMPLMQHTSERWDVNGPLSNSMEFGREFGCALGTQMNSGDKCLFY</sequence>
<dbReference type="GO" id="GO:0005886">
    <property type="term" value="C:plasma membrane"/>
    <property type="evidence" value="ECO:0007669"/>
    <property type="project" value="UniProtKB-SubCell"/>
</dbReference>
<dbReference type="PROSITE" id="PS51885">
    <property type="entry name" value="NEPRILYSIN"/>
    <property type="match status" value="1"/>
</dbReference>
<keyword evidence="4" id="KW-0645">Protease</keyword>
<dbReference type="PANTHER" id="PTHR11733:SF240">
    <property type="entry name" value="GH14155P-RELATED"/>
    <property type="match status" value="1"/>
</dbReference>
<evidence type="ECO:0000256" key="1">
    <source>
        <dbReference type="ARBA" id="ARBA00001947"/>
    </source>
</evidence>
<evidence type="ECO:0000256" key="8">
    <source>
        <dbReference type="ARBA" id="ARBA00023049"/>
    </source>
</evidence>
<evidence type="ECO:0000256" key="6">
    <source>
        <dbReference type="ARBA" id="ARBA00022801"/>
    </source>
</evidence>
<feature type="chain" id="PRO_5043336436" evidence="9">
    <location>
        <begin position="32"/>
        <end position="773"/>
    </location>
</feature>
<evidence type="ECO:0000256" key="7">
    <source>
        <dbReference type="ARBA" id="ARBA00022833"/>
    </source>
</evidence>
<dbReference type="GO" id="GO:0046872">
    <property type="term" value="F:metal ion binding"/>
    <property type="evidence" value="ECO:0007669"/>
    <property type="project" value="UniProtKB-KW"/>
</dbReference>
<dbReference type="InterPro" id="IPR008753">
    <property type="entry name" value="Peptidase_M13_N"/>
</dbReference>
<dbReference type="Pfam" id="PF05649">
    <property type="entry name" value="Peptidase_M13_N"/>
    <property type="match status" value="1"/>
</dbReference>
<proteinExistence type="inferred from homology"/>
<dbReference type="CDD" id="cd08662">
    <property type="entry name" value="M13"/>
    <property type="match status" value="1"/>
</dbReference>
<keyword evidence="9" id="KW-0732">Signal</keyword>
<evidence type="ECO:0000313" key="13">
    <source>
        <dbReference type="Proteomes" id="UP001500889"/>
    </source>
</evidence>
<dbReference type="AlphaFoldDB" id="A0AAU9EY58"/>
<dbReference type="InterPro" id="IPR000718">
    <property type="entry name" value="Peptidase_M13"/>
</dbReference>
<dbReference type="PANTHER" id="PTHR11733">
    <property type="entry name" value="ZINC METALLOPROTEASE FAMILY M13 NEPRILYSIN-RELATED"/>
    <property type="match status" value="1"/>
</dbReference>
<dbReference type="Proteomes" id="UP001500889">
    <property type="component" value="Chromosome O"/>
</dbReference>
<evidence type="ECO:0000313" key="12">
    <source>
        <dbReference type="EMBL" id="BFF91465.1"/>
    </source>
</evidence>
<protein>
    <submittedName>
        <fullName evidence="12">Neprilysin-4</fullName>
    </submittedName>
</protein>
<dbReference type="Pfam" id="PF01431">
    <property type="entry name" value="Peptidase_M13"/>
    <property type="match status" value="1"/>
</dbReference>
<keyword evidence="7" id="KW-0862">Zinc</keyword>